<gene>
    <name evidence="1" type="ORF">Q605_AUC00147G0002</name>
</gene>
<organism evidence="1 2">
    <name type="scientific">Actinomyces urogenitalis DORA_12</name>
    <dbReference type="NCBI Taxonomy" id="1403939"/>
    <lineage>
        <taxon>Bacteria</taxon>
        <taxon>Bacillati</taxon>
        <taxon>Actinomycetota</taxon>
        <taxon>Actinomycetes</taxon>
        <taxon>Actinomycetales</taxon>
        <taxon>Actinomycetaceae</taxon>
        <taxon>Actinomyces</taxon>
    </lineage>
</organism>
<dbReference type="PATRIC" id="fig|1403939.3.peg.141"/>
<dbReference type="Gene3D" id="3.40.50.150">
    <property type="entry name" value="Vaccinia Virus protein VP39"/>
    <property type="match status" value="1"/>
</dbReference>
<reference evidence="1 2" key="1">
    <citation type="submission" date="2013-12" db="EMBL/GenBank/DDBJ databases">
        <title>A Varibaculum cambriense genome reconstructed from a premature infant gut community with otherwise low bacterial novelty that shifts toward anaerobic metabolism during the third week of life.</title>
        <authorList>
            <person name="Brown C.T."/>
            <person name="Sharon I."/>
            <person name="Thomas B.C."/>
            <person name="Castelle C.J."/>
            <person name="Morowitz M.J."/>
            <person name="Banfield J.F."/>
        </authorList>
    </citation>
    <scope>NUCLEOTIDE SEQUENCE [LARGE SCALE GENOMIC DNA]</scope>
    <source>
        <strain evidence="2">DORA_12</strain>
    </source>
</reference>
<evidence type="ECO:0000313" key="2">
    <source>
        <dbReference type="Proteomes" id="UP000018852"/>
    </source>
</evidence>
<dbReference type="EMBL" id="AZLV01000147">
    <property type="protein sequence ID" value="ETJ07063.1"/>
    <property type="molecule type" value="Genomic_DNA"/>
</dbReference>
<evidence type="ECO:0000313" key="1">
    <source>
        <dbReference type="EMBL" id="ETJ07063.1"/>
    </source>
</evidence>
<dbReference type="InterPro" id="IPR029063">
    <property type="entry name" value="SAM-dependent_MTases_sf"/>
</dbReference>
<comment type="caution">
    <text evidence="1">The sequence shown here is derived from an EMBL/GenBank/DDBJ whole genome shotgun (WGS) entry which is preliminary data.</text>
</comment>
<accession>W1VM11</accession>
<dbReference type="Proteomes" id="UP000018852">
    <property type="component" value="Unassembled WGS sequence"/>
</dbReference>
<proteinExistence type="predicted"/>
<feature type="non-terminal residue" evidence="1">
    <location>
        <position position="1"/>
    </location>
</feature>
<protein>
    <submittedName>
        <fullName evidence="1">Uncharacterized protein</fullName>
    </submittedName>
</protein>
<name>W1VM11_9ACTO</name>
<sequence length="63" mass="6358">GLAVPRAVIGRAAGLLGVGGLLVMEHDAGQGESLRRAAVEAGLTEVSTGVDLTGRDRYLSARA</sequence>
<dbReference type="AlphaFoldDB" id="W1VM11"/>